<dbReference type="GO" id="GO:0005675">
    <property type="term" value="C:transcription factor TFIIH holo complex"/>
    <property type="evidence" value="ECO:0007669"/>
    <property type="project" value="TreeGrafter"/>
</dbReference>
<sequence length="135" mass="15337">MVAEEYNAFFYSLVSQDTQEMAYSTKRQRFLVDQGYSFKVITKLAGMEEEELAFSTKEDQQQLLHKVLAASDLDAEEEIVAGEFGSKSLTHVGRRVGTMSSMSGADDTAYMEYHTPRNKNAAGKHVHPLFKRFRK</sequence>
<dbReference type="Gene3D" id="3.40.50.300">
    <property type="entry name" value="P-loop containing nucleotide triphosphate hydrolases"/>
    <property type="match status" value="1"/>
</dbReference>
<evidence type="ECO:0000259" key="5">
    <source>
        <dbReference type="Pfam" id="PF16203"/>
    </source>
</evidence>
<dbReference type="InterPro" id="IPR032438">
    <property type="entry name" value="ERCC3_RAD25_C"/>
</dbReference>
<proteinExistence type="predicted"/>
<dbReference type="PANTHER" id="PTHR11274:SF0">
    <property type="entry name" value="GENERAL TRANSCRIPTION AND DNA REPAIR FACTOR IIH HELICASE SUBUNIT XPB"/>
    <property type="match status" value="1"/>
</dbReference>
<dbReference type="GO" id="GO:0005524">
    <property type="term" value="F:ATP binding"/>
    <property type="evidence" value="ECO:0007669"/>
    <property type="project" value="UniProtKB-KW"/>
</dbReference>
<reference evidence="7" key="1">
    <citation type="journal article" date="2017" name="Nat. Commun.">
        <title>The North American bullfrog draft genome provides insight into hormonal regulation of long noncoding RNA.</title>
        <authorList>
            <person name="Hammond S.A."/>
            <person name="Warren R.L."/>
            <person name="Vandervalk B.P."/>
            <person name="Kucuk E."/>
            <person name="Khan H."/>
            <person name="Gibb E.A."/>
            <person name="Pandoh P."/>
            <person name="Kirk H."/>
            <person name="Zhao Y."/>
            <person name="Jones M."/>
            <person name="Mungall A.J."/>
            <person name="Coope R."/>
            <person name="Pleasance S."/>
            <person name="Moore R.A."/>
            <person name="Holt R.A."/>
            <person name="Round J.M."/>
            <person name="Ohora S."/>
            <person name="Walle B.V."/>
            <person name="Veldhoen N."/>
            <person name="Helbing C.C."/>
            <person name="Birol I."/>
        </authorList>
    </citation>
    <scope>NUCLEOTIDE SEQUENCE [LARGE SCALE GENOMIC DNA]</scope>
</reference>
<evidence type="ECO:0000256" key="1">
    <source>
        <dbReference type="ARBA" id="ARBA00022741"/>
    </source>
</evidence>
<keyword evidence="2" id="KW-0378">Hydrolase</keyword>
<dbReference type="InterPro" id="IPR050615">
    <property type="entry name" value="ATP-dep_DNA_Helicase"/>
</dbReference>
<dbReference type="Proteomes" id="UP000228934">
    <property type="component" value="Unassembled WGS sequence"/>
</dbReference>
<dbReference type="GO" id="GO:0016787">
    <property type="term" value="F:hydrolase activity"/>
    <property type="evidence" value="ECO:0007669"/>
    <property type="project" value="UniProtKB-KW"/>
</dbReference>
<keyword evidence="1" id="KW-0547">Nucleotide-binding</keyword>
<evidence type="ECO:0000313" key="6">
    <source>
        <dbReference type="EMBL" id="PIO25656.1"/>
    </source>
</evidence>
<evidence type="ECO:0000256" key="4">
    <source>
        <dbReference type="ARBA" id="ARBA00022840"/>
    </source>
</evidence>
<evidence type="ECO:0000256" key="2">
    <source>
        <dbReference type="ARBA" id="ARBA00022801"/>
    </source>
</evidence>
<accession>A0A2G9RCN5</accession>
<dbReference type="InterPro" id="IPR027417">
    <property type="entry name" value="P-loop_NTPase"/>
</dbReference>
<keyword evidence="3" id="KW-0347">Helicase</keyword>
<gene>
    <name evidence="6" type="ORF">AB205_0069890</name>
</gene>
<dbReference type="GO" id="GO:0097550">
    <property type="term" value="C:transcription preinitiation complex"/>
    <property type="evidence" value="ECO:0007669"/>
    <property type="project" value="TreeGrafter"/>
</dbReference>
<keyword evidence="7" id="KW-1185">Reference proteome</keyword>
<dbReference type="GO" id="GO:0006367">
    <property type="term" value="P:transcription initiation at RNA polymerase II promoter"/>
    <property type="evidence" value="ECO:0007669"/>
    <property type="project" value="TreeGrafter"/>
</dbReference>
<evidence type="ECO:0000313" key="7">
    <source>
        <dbReference type="Proteomes" id="UP000228934"/>
    </source>
</evidence>
<protein>
    <recommendedName>
        <fullName evidence="5">ERCC3/RAD25/XPB helicase C-terminal domain-containing protein</fullName>
    </recommendedName>
</protein>
<keyword evidence="4" id="KW-0067">ATP-binding</keyword>
<dbReference type="AlphaFoldDB" id="A0A2G9RCN5"/>
<feature type="domain" description="ERCC3/RAD25/XPB helicase C-terminal" evidence="5">
    <location>
        <begin position="3"/>
        <end position="86"/>
    </location>
</feature>
<dbReference type="Pfam" id="PF16203">
    <property type="entry name" value="ERCC3_RAD25_C"/>
    <property type="match status" value="1"/>
</dbReference>
<dbReference type="OrthoDB" id="10262986at2759"/>
<dbReference type="GO" id="GO:0000112">
    <property type="term" value="C:nucleotide-excision repair factor 3 complex"/>
    <property type="evidence" value="ECO:0007669"/>
    <property type="project" value="TreeGrafter"/>
</dbReference>
<organism evidence="6 7">
    <name type="scientific">Aquarana catesbeiana</name>
    <name type="common">American bullfrog</name>
    <name type="synonym">Rana catesbeiana</name>
    <dbReference type="NCBI Taxonomy" id="8400"/>
    <lineage>
        <taxon>Eukaryota</taxon>
        <taxon>Metazoa</taxon>
        <taxon>Chordata</taxon>
        <taxon>Craniata</taxon>
        <taxon>Vertebrata</taxon>
        <taxon>Euteleostomi</taxon>
        <taxon>Amphibia</taxon>
        <taxon>Batrachia</taxon>
        <taxon>Anura</taxon>
        <taxon>Neobatrachia</taxon>
        <taxon>Ranoidea</taxon>
        <taxon>Ranidae</taxon>
        <taxon>Aquarana</taxon>
    </lineage>
</organism>
<name>A0A2G9RCN5_AQUCT</name>
<dbReference type="PANTHER" id="PTHR11274">
    <property type="entry name" value="RAD25/XP-B DNA REPAIR HELICASE"/>
    <property type="match status" value="1"/>
</dbReference>
<dbReference type="EMBL" id="KV949352">
    <property type="protein sequence ID" value="PIO25656.1"/>
    <property type="molecule type" value="Genomic_DNA"/>
</dbReference>
<dbReference type="GO" id="GO:0043138">
    <property type="term" value="F:3'-5' DNA helicase activity"/>
    <property type="evidence" value="ECO:0007669"/>
    <property type="project" value="TreeGrafter"/>
</dbReference>
<evidence type="ECO:0000256" key="3">
    <source>
        <dbReference type="ARBA" id="ARBA00022806"/>
    </source>
</evidence>